<evidence type="ECO:0000313" key="4">
    <source>
        <dbReference type="Proteomes" id="UP000177053"/>
    </source>
</evidence>
<comment type="caution">
    <text evidence="3">The sequence shown here is derived from an EMBL/GenBank/DDBJ whole genome shotgun (WGS) entry which is preliminary data.</text>
</comment>
<name>A0A1F7X9S8_9BACT</name>
<dbReference type="Pfam" id="PF02517">
    <property type="entry name" value="Rce1-like"/>
    <property type="match status" value="1"/>
</dbReference>
<dbReference type="InterPro" id="IPR003675">
    <property type="entry name" value="Rce1/LyrA-like_dom"/>
</dbReference>
<keyword evidence="1" id="KW-0812">Transmembrane</keyword>
<feature type="transmembrane region" description="Helical" evidence="1">
    <location>
        <begin position="74"/>
        <end position="93"/>
    </location>
</feature>
<evidence type="ECO:0000259" key="2">
    <source>
        <dbReference type="Pfam" id="PF02517"/>
    </source>
</evidence>
<accession>A0A1F7X9S8</accession>
<dbReference type="EMBL" id="MGFS01000011">
    <property type="protein sequence ID" value="OGM11786.1"/>
    <property type="molecule type" value="Genomic_DNA"/>
</dbReference>
<feature type="transmembrane region" description="Helical" evidence="1">
    <location>
        <begin position="38"/>
        <end position="54"/>
    </location>
</feature>
<reference evidence="3 4" key="1">
    <citation type="journal article" date="2016" name="Nat. Commun.">
        <title>Thousands of microbial genomes shed light on interconnected biogeochemical processes in an aquifer system.</title>
        <authorList>
            <person name="Anantharaman K."/>
            <person name="Brown C.T."/>
            <person name="Hug L.A."/>
            <person name="Sharon I."/>
            <person name="Castelle C.J."/>
            <person name="Probst A.J."/>
            <person name="Thomas B.C."/>
            <person name="Singh A."/>
            <person name="Wilkins M.J."/>
            <person name="Karaoz U."/>
            <person name="Brodie E.L."/>
            <person name="Williams K.H."/>
            <person name="Hubbard S.S."/>
            <person name="Banfield J.F."/>
        </authorList>
    </citation>
    <scope>NUCLEOTIDE SEQUENCE [LARGE SCALE GENOMIC DNA]</scope>
</reference>
<feature type="transmembrane region" description="Helical" evidence="1">
    <location>
        <begin position="13"/>
        <end position="31"/>
    </location>
</feature>
<dbReference type="GO" id="GO:0004175">
    <property type="term" value="F:endopeptidase activity"/>
    <property type="evidence" value="ECO:0007669"/>
    <property type="project" value="UniProtKB-ARBA"/>
</dbReference>
<keyword evidence="1" id="KW-1133">Transmembrane helix</keyword>
<feature type="transmembrane region" description="Helical" evidence="1">
    <location>
        <begin position="144"/>
        <end position="166"/>
    </location>
</feature>
<proteinExistence type="predicted"/>
<keyword evidence="1" id="KW-0472">Membrane</keyword>
<evidence type="ECO:0000313" key="3">
    <source>
        <dbReference type="EMBL" id="OGM11786.1"/>
    </source>
</evidence>
<dbReference type="AlphaFoldDB" id="A0A1F7X9S8"/>
<dbReference type="Proteomes" id="UP000177053">
    <property type="component" value="Unassembled WGS sequence"/>
</dbReference>
<sequence length="215" mass="24928">MITKEVTLNHAKYFSAYLLLVWSIYRLIFNFPEPVEEIFIKPIVWFLPIFYLLGKEKLKFSSLGFSKKNLLTSVYFALALGVGFALEGVIVNMLKYKGLNFSVNFTRQSFILMFVISIITAITEETTFRGYLFNRVWKATGKEWLANFSTSFVWGLIHIPMALLVWKIGLNQILVYFTLISIFGIGSSYIFARSGNILSSILLHIFWEWPIVLFR</sequence>
<evidence type="ECO:0000256" key="1">
    <source>
        <dbReference type="SAM" id="Phobius"/>
    </source>
</evidence>
<protein>
    <recommendedName>
        <fullName evidence="2">CAAX prenyl protease 2/Lysostaphin resistance protein A-like domain-containing protein</fullName>
    </recommendedName>
</protein>
<feature type="transmembrane region" description="Helical" evidence="1">
    <location>
        <begin position="173"/>
        <end position="191"/>
    </location>
</feature>
<gene>
    <name evidence="3" type="ORF">A2Z22_04420</name>
</gene>
<dbReference type="GO" id="GO:0080120">
    <property type="term" value="P:CAAX-box protein maturation"/>
    <property type="evidence" value="ECO:0007669"/>
    <property type="project" value="UniProtKB-ARBA"/>
</dbReference>
<feature type="domain" description="CAAX prenyl protease 2/Lysostaphin resistance protein A-like" evidence="2">
    <location>
        <begin position="108"/>
        <end position="209"/>
    </location>
</feature>
<organism evidence="3 4">
    <name type="scientific">Candidatus Woesebacteria bacterium RBG_16_34_12</name>
    <dbReference type="NCBI Taxonomy" id="1802480"/>
    <lineage>
        <taxon>Bacteria</taxon>
        <taxon>Candidatus Woeseibacteriota</taxon>
    </lineage>
</organism>
<feature type="transmembrane region" description="Helical" evidence="1">
    <location>
        <begin position="105"/>
        <end position="124"/>
    </location>
</feature>